<dbReference type="PANTHER" id="PTHR10159:SF511">
    <property type="entry name" value="DUAL SPECIFICITY PROTEIN PHOSPHATASE 1"/>
    <property type="match status" value="1"/>
</dbReference>
<dbReference type="GO" id="GO:0008330">
    <property type="term" value="F:protein tyrosine/threonine phosphatase activity"/>
    <property type="evidence" value="ECO:0007669"/>
    <property type="project" value="TreeGrafter"/>
</dbReference>
<feature type="domain" description="Tyrosine-protein phosphatase" evidence="5">
    <location>
        <begin position="11"/>
        <end position="154"/>
    </location>
</feature>
<dbReference type="PROSITE" id="PS50054">
    <property type="entry name" value="TYR_PHOSPHATASE_DUAL"/>
    <property type="match status" value="1"/>
</dbReference>
<dbReference type="Proteomes" id="UP000620124">
    <property type="component" value="Unassembled WGS sequence"/>
</dbReference>
<dbReference type="SUPFAM" id="SSF52799">
    <property type="entry name" value="(Phosphotyrosine protein) phosphatases II"/>
    <property type="match status" value="1"/>
</dbReference>
<dbReference type="InterPro" id="IPR000387">
    <property type="entry name" value="Tyr_Pase_dom"/>
</dbReference>
<dbReference type="EMBL" id="JACAZI010000019">
    <property type="protein sequence ID" value="KAF7340071.1"/>
    <property type="molecule type" value="Genomic_DNA"/>
</dbReference>
<evidence type="ECO:0000313" key="7">
    <source>
        <dbReference type="EMBL" id="KAF7340071.1"/>
    </source>
</evidence>
<protein>
    <recommendedName>
        <fullName evidence="2">protein-tyrosine-phosphatase</fullName>
        <ecNumber evidence="2">3.1.3.48</ecNumber>
    </recommendedName>
</protein>
<dbReference type="PROSITE" id="PS50056">
    <property type="entry name" value="TYR_PHOSPHATASE_2"/>
    <property type="match status" value="1"/>
</dbReference>
<evidence type="ECO:0000256" key="1">
    <source>
        <dbReference type="ARBA" id="ARBA00008601"/>
    </source>
</evidence>
<dbReference type="InterPro" id="IPR000340">
    <property type="entry name" value="Dual-sp_phosphatase_cat-dom"/>
</dbReference>
<keyword evidence="3" id="KW-0378">Hydrolase</keyword>
<evidence type="ECO:0000259" key="6">
    <source>
        <dbReference type="PROSITE" id="PS50056"/>
    </source>
</evidence>
<dbReference type="AlphaFoldDB" id="A0A8H6XGD5"/>
<proteinExistence type="inferred from homology"/>
<dbReference type="CDD" id="cd14498">
    <property type="entry name" value="DSP"/>
    <property type="match status" value="1"/>
</dbReference>
<dbReference type="GO" id="GO:0005737">
    <property type="term" value="C:cytoplasm"/>
    <property type="evidence" value="ECO:0007669"/>
    <property type="project" value="TreeGrafter"/>
</dbReference>
<dbReference type="PROSITE" id="PS00383">
    <property type="entry name" value="TYR_PHOSPHATASE_1"/>
    <property type="match status" value="1"/>
</dbReference>
<name>A0A8H6XGD5_9AGAR</name>
<accession>A0A8H6XGD5</accession>
<evidence type="ECO:0000256" key="2">
    <source>
        <dbReference type="ARBA" id="ARBA00013064"/>
    </source>
</evidence>
<dbReference type="Gene3D" id="3.90.190.10">
    <property type="entry name" value="Protein tyrosine phosphatase superfamily"/>
    <property type="match status" value="1"/>
</dbReference>
<dbReference type="OrthoDB" id="10252009at2759"/>
<dbReference type="GO" id="GO:0043409">
    <property type="term" value="P:negative regulation of MAPK cascade"/>
    <property type="evidence" value="ECO:0007669"/>
    <property type="project" value="TreeGrafter"/>
</dbReference>
<dbReference type="Pfam" id="PF00782">
    <property type="entry name" value="DSPc"/>
    <property type="match status" value="1"/>
</dbReference>
<dbReference type="GO" id="GO:0033550">
    <property type="term" value="F:MAP kinase tyrosine phosphatase activity"/>
    <property type="evidence" value="ECO:0007669"/>
    <property type="project" value="TreeGrafter"/>
</dbReference>
<dbReference type="InterPro" id="IPR016130">
    <property type="entry name" value="Tyr_Pase_AS"/>
</dbReference>
<dbReference type="EC" id="3.1.3.48" evidence="2"/>
<evidence type="ECO:0000256" key="4">
    <source>
        <dbReference type="ARBA" id="ARBA00022912"/>
    </source>
</evidence>
<comment type="similarity">
    <text evidence="1">Belongs to the protein-tyrosine phosphatase family. Non-receptor class dual specificity subfamily.</text>
</comment>
<dbReference type="PANTHER" id="PTHR10159">
    <property type="entry name" value="DUAL SPECIFICITY PROTEIN PHOSPHATASE"/>
    <property type="match status" value="1"/>
</dbReference>
<feature type="domain" description="Tyrosine specific protein phosphatases" evidence="6">
    <location>
        <begin position="78"/>
        <end position="136"/>
    </location>
</feature>
<evidence type="ECO:0000256" key="3">
    <source>
        <dbReference type="ARBA" id="ARBA00022801"/>
    </source>
</evidence>
<dbReference type="GO" id="GO:0017017">
    <property type="term" value="F:MAP kinase tyrosine/serine/threonine phosphatase activity"/>
    <property type="evidence" value="ECO:0007669"/>
    <property type="project" value="TreeGrafter"/>
</dbReference>
<dbReference type="InterPro" id="IPR029021">
    <property type="entry name" value="Prot-tyrosine_phosphatase-like"/>
</dbReference>
<reference evidence="7" key="1">
    <citation type="submission" date="2020-05" db="EMBL/GenBank/DDBJ databases">
        <title>Mycena genomes resolve the evolution of fungal bioluminescence.</title>
        <authorList>
            <person name="Tsai I.J."/>
        </authorList>
    </citation>
    <scope>NUCLEOTIDE SEQUENCE</scope>
    <source>
        <strain evidence="7">CCC161011</strain>
    </source>
</reference>
<organism evidence="7 8">
    <name type="scientific">Mycena venus</name>
    <dbReference type="NCBI Taxonomy" id="2733690"/>
    <lineage>
        <taxon>Eukaryota</taxon>
        <taxon>Fungi</taxon>
        <taxon>Dikarya</taxon>
        <taxon>Basidiomycota</taxon>
        <taxon>Agaricomycotina</taxon>
        <taxon>Agaricomycetes</taxon>
        <taxon>Agaricomycetidae</taxon>
        <taxon>Agaricales</taxon>
        <taxon>Marasmiineae</taxon>
        <taxon>Mycenaceae</taxon>
        <taxon>Mycena</taxon>
    </lineage>
</organism>
<keyword evidence="4" id="KW-0904">Protein phosphatase</keyword>
<evidence type="ECO:0000259" key="5">
    <source>
        <dbReference type="PROSITE" id="PS50054"/>
    </source>
</evidence>
<dbReference type="InterPro" id="IPR020422">
    <property type="entry name" value="TYR_PHOSPHATASE_DUAL_dom"/>
</dbReference>
<dbReference type="InterPro" id="IPR003595">
    <property type="entry name" value="Tyr_Pase_cat"/>
</dbReference>
<keyword evidence="8" id="KW-1185">Reference proteome</keyword>
<gene>
    <name evidence="7" type="ORF">MVEN_01925200</name>
</gene>
<comment type="caution">
    <text evidence="7">The sequence shown here is derived from an EMBL/GenBank/DDBJ whole genome shotgun (WGS) entry which is preliminary data.</text>
</comment>
<dbReference type="SMART" id="SM00404">
    <property type="entry name" value="PTPc_motif"/>
    <property type="match status" value="1"/>
</dbReference>
<dbReference type="SMART" id="SM00195">
    <property type="entry name" value="DSPc"/>
    <property type="match status" value="1"/>
</dbReference>
<evidence type="ECO:0000313" key="8">
    <source>
        <dbReference type="Proteomes" id="UP000620124"/>
    </source>
</evidence>
<sequence length="186" mass="20422">MGKRDKASKSATSLVFPSIYLGPCSAASSISFLTTNSITHVLSVGVKLKNPVDGVVYHYIALEDKTSVWIFEACKEARKFINEALSSRNGTGKILVHCKAGISRSPTIVTEYLMRRHRMSLKAALGQIVRVRPQVVPNTGFLAQLRDLDMELFGCVSLEVAVLPSREQDRLALFEVEEKAVALVAE</sequence>